<gene>
    <name evidence="3" type="ORF">PV10_00087</name>
</gene>
<dbReference type="VEuPathDB" id="FungiDB:PV10_00087"/>
<feature type="region of interest" description="Disordered" evidence="1">
    <location>
        <begin position="256"/>
        <end position="288"/>
    </location>
</feature>
<feature type="region of interest" description="Disordered" evidence="1">
    <location>
        <begin position="38"/>
        <end position="129"/>
    </location>
</feature>
<accession>A0A0D1Y679</accession>
<dbReference type="EMBL" id="KN847520">
    <property type="protein sequence ID" value="KIV96191.1"/>
    <property type="molecule type" value="Genomic_DNA"/>
</dbReference>
<evidence type="ECO:0000256" key="1">
    <source>
        <dbReference type="SAM" id="MobiDB-lite"/>
    </source>
</evidence>
<dbReference type="Pfam" id="PF19189">
    <property type="entry name" value="Mtf2"/>
    <property type="match status" value="1"/>
</dbReference>
<evidence type="ECO:0000313" key="3">
    <source>
        <dbReference type="EMBL" id="KIV96191.1"/>
    </source>
</evidence>
<proteinExistence type="predicted"/>
<dbReference type="PANTHER" id="PTHR39468:SF1">
    <property type="entry name" value="MTF2-LIKE C-TERMINAL DOMAIN-CONTAINING PROTEIN"/>
    <property type="match status" value="1"/>
</dbReference>
<name>A0A0D1Y679_EXOME</name>
<feature type="compositionally biased region" description="Polar residues" evidence="1">
    <location>
        <begin position="256"/>
        <end position="266"/>
    </location>
</feature>
<dbReference type="AlphaFoldDB" id="A0A0D1Y679"/>
<feature type="compositionally biased region" description="Polar residues" evidence="1">
    <location>
        <begin position="38"/>
        <end position="56"/>
    </location>
</feature>
<dbReference type="InterPro" id="IPR043837">
    <property type="entry name" value="Mtf2-like_C"/>
</dbReference>
<reference evidence="3 4" key="1">
    <citation type="submission" date="2015-01" db="EMBL/GenBank/DDBJ databases">
        <title>The Genome Sequence of Exophiala mesophila CBS40295.</title>
        <authorList>
            <consortium name="The Broad Institute Genomics Platform"/>
            <person name="Cuomo C."/>
            <person name="de Hoog S."/>
            <person name="Gorbushina A."/>
            <person name="Stielow B."/>
            <person name="Teixiera M."/>
            <person name="Abouelleil A."/>
            <person name="Chapman S.B."/>
            <person name="Priest M."/>
            <person name="Young S.K."/>
            <person name="Wortman J."/>
            <person name="Nusbaum C."/>
            <person name="Birren B."/>
        </authorList>
    </citation>
    <scope>NUCLEOTIDE SEQUENCE [LARGE SCALE GENOMIC DNA]</scope>
    <source>
        <strain evidence="3 4">CBS 40295</strain>
    </source>
</reference>
<feature type="domain" description="Mtf2-like C-terminal" evidence="2">
    <location>
        <begin position="215"/>
        <end position="429"/>
    </location>
</feature>
<dbReference type="PANTHER" id="PTHR39468">
    <property type="entry name" value="CHROMOSOME 7, WHOLE GENOME SHOTGUN SEQUENCE"/>
    <property type="match status" value="1"/>
</dbReference>
<evidence type="ECO:0000313" key="4">
    <source>
        <dbReference type="Proteomes" id="UP000054302"/>
    </source>
</evidence>
<dbReference type="OrthoDB" id="2444174at2759"/>
<dbReference type="HOGENOM" id="CLU_479794_0_0_1"/>
<dbReference type="GeneID" id="27317932"/>
<keyword evidence="4" id="KW-1185">Reference proteome</keyword>
<dbReference type="GO" id="GO:0005739">
    <property type="term" value="C:mitochondrion"/>
    <property type="evidence" value="ECO:0007669"/>
    <property type="project" value="InterPro"/>
</dbReference>
<feature type="compositionally biased region" description="Basic residues" evidence="1">
    <location>
        <begin position="61"/>
        <end position="70"/>
    </location>
</feature>
<evidence type="ECO:0000259" key="2">
    <source>
        <dbReference type="Pfam" id="PF19189"/>
    </source>
</evidence>
<organism evidence="3 4">
    <name type="scientific">Exophiala mesophila</name>
    <name type="common">Black yeast-like fungus</name>
    <dbReference type="NCBI Taxonomy" id="212818"/>
    <lineage>
        <taxon>Eukaryota</taxon>
        <taxon>Fungi</taxon>
        <taxon>Dikarya</taxon>
        <taxon>Ascomycota</taxon>
        <taxon>Pezizomycotina</taxon>
        <taxon>Eurotiomycetes</taxon>
        <taxon>Chaetothyriomycetidae</taxon>
        <taxon>Chaetothyriales</taxon>
        <taxon>Herpotrichiellaceae</taxon>
        <taxon>Exophiala</taxon>
    </lineage>
</organism>
<protein>
    <recommendedName>
        <fullName evidence="2">Mtf2-like C-terminal domain-containing protein</fullName>
    </recommendedName>
</protein>
<feature type="compositionally biased region" description="Low complexity" evidence="1">
    <location>
        <begin position="108"/>
        <end position="119"/>
    </location>
</feature>
<dbReference type="InterPro" id="IPR040009">
    <property type="entry name" value="Mtf2/C5D6.12-like"/>
</dbReference>
<dbReference type="STRING" id="212818.A0A0D1Y679"/>
<feature type="region of interest" description="Disordered" evidence="1">
    <location>
        <begin position="453"/>
        <end position="476"/>
    </location>
</feature>
<dbReference type="Proteomes" id="UP000054302">
    <property type="component" value="Unassembled WGS sequence"/>
</dbReference>
<dbReference type="RefSeq" id="XP_016227765.1">
    <property type="nucleotide sequence ID" value="XM_016364116.1"/>
</dbReference>
<feature type="compositionally biased region" description="Polar residues" evidence="1">
    <location>
        <begin position="81"/>
        <end position="96"/>
    </location>
</feature>
<sequence length="476" mass="53645">MARKPPLSFLYQTRTILRSSNCSNVPHFFRQQFSTHQHLYSGNHPPSHQKSPVATNDRSRSWRPGKHSRHTQLSGDDLSDTPISPRSNPATPSTITPAERRAFDAILSSTPNKKSSSPPVANKKASRPNSHDIEINRILDIFSNSVKTGLIGRQSSPAYEADTTPELTELPSHLIESLSLILDHTNPPEDLRDAVFQRLYHIISALEQAWNSGERRGDIALWEACEQHVFSLASSLSPPSKAASIDSPAELASSIPQDSLATSPLDQNGILPESKTQPPVDKEEPGQVSQDGLDIFGQVREVSDDVPVLRHVYPTVLLYVLHIFTDKFPSSHLVFNLLPRIRQLGHTSYVLGATTHFYNHLIEFQWQAHSSLRRIHHLLVEMDRSGVEHDLETCQLLRNIQMDRTWDLSHGQNLSAPTAHSRGADWWNKYEQVAWYPQIVSWQEYVSKSLNLDEASPEPPKPYYQRPHRAISSAKN</sequence>